<evidence type="ECO:0000313" key="1">
    <source>
        <dbReference type="EMBL" id="EEG91501.1"/>
    </source>
</evidence>
<dbReference type="EMBL" id="ABVR01000029">
    <property type="protein sequence ID" value="EEG91501.1"/>
    <property type="molecule type" value="Genomic_DNA"/>
</dbReference>
<organism evidence="1 2">
    <name type="scientific">Coprococcus comes ATCC 27758</name>
    <dbReference type="NCBI Taxonomy" id="470146"/>
    <lineage>
        <taxon>Bacteria</taxon>
        <taxon>Bacillati</taxon>
        <taxon>Bacillota</taxon>
        <taxon>Clostridia</taxon>
        <taxon>Lachnospirales</taxon>
        <taxon>Lachnospiraceae</taxon>
        <taxon>Coprococcus</taxon>
    </lineage>
</organism>
<dbReference type="HOGENOM" id="CLU_3268599_0_0_9"/>
<reference evidence="1 2" key="1">
    <citation type="submission" date="2009-02" db="EMBL/GenBank/DDBJ databases">
        <authorList>
            <person name="Fulton L."/>
            <person name="Clifton S."/>
            <person name="Fulton B."/>
            <person name="Xu J."/>
            <person name="Minx P."/>
            <person name="Pepin K.H."/>
            <person name="Johnson M."/>
            <person name="Bhonagiri V."/>
            <person name="Nash W.E."/>
            <person name="Mardis E.R."/>
            <person name="Wilson R.K."/>
        </authorList>
    </citation>
    <scope>NUCLEOTIDE SEQUENCE [LARGE SCALE GENOMIC DNA]</scope>
    <source>
        <strain evidence="1 2">ATCC 27758</strain>
    </source>
</reference>
<sequence>MLLRLIFFVISFFVFFLRRNSFAVSLDLKIVYHIYYRKSIL</sequence>
<evidence type="ECO:0000313" key="2">
    <source>
        <dbReference type="Proteomes" id="UP000003793"/>
    </source>
</evidence>
<name>C0B4X5_9FIRM</name>
<protein>
    <submittedName>
        <fullName evidence="1">Uncharacterized protein</fullName>
    </submittedName>
</protein>
<accession>C0B4X5</accession>
<reference evidence="1 2" key="2">
    <citation type="submission" date="2009-03" db="EMBL/GenBank/DDBJ databases">
        <title>Draft genome sequence of Coprococcus comes (ATCC 27758).</title>
        <authorList>
            <person name="Sudarsanam P."/>
            <person name="Ley R."/>
            <person name="Guruge J."/>
            <person name="Turnbaugh P.J."/>
            <person name="Mahowald M."/>
            <person name="Liep D."/>
            <person name="Gordon J."/>
        </authorList>
    </citation>
    <scope>NUCLEOTIDE SEQUENCE [LARGE SCALE GENOMIC DNA]</scope>
    <source>
        <strain evidence="1 2">ATCC 27758</strain>
    </source>
</reference>
<dbReference type="AlphaFoldDB" id="C0B4X5"/>
<dbReference type="Proteomes" id="UP000003793">
    <property type="component" value="Unassembled WGS sequence"/>
</dbReference>
<comment type="caution">
    <text evidence="1">The sequence shown here is derived from an EMBL/GenBank/DDBJ whole genome shotgun (WGS) entry which is preliminary data.</text>
</comment>
<gene>
    <name evidence="1" type="ORF">COPCOM_00196</name>
</gene>
<proteinExistence type="predicted"/>